<name>A0A2J6NM95_9LACO</name>
<reference evidence="1 2" key="1">
    <citation type="submission" date="2017-09" db="EMBL/GenBank/DDBJ databases">
        <title>Bacterial strain isolated from the female urinary microbiota.</title>
        <authorList>
            <person name="Thomas-White K."/>
            <person name="Kumar N."/>
            <person name="Forster S."/>
            <person name="Putonti C."/>
            <person name="Lawley T."/>
            <person name="Wolfe A.J."/>
        </authorList>
    </citation>
    <scope>NUCLEOTIDE SEQUENCE [LARGE SCALE GENOMIC DNA]</scope>
    <source>
        <strain evidence="1 2">UMB0683</strain>
    </source>
</reference>
<accession>A0A2J6NM95</accession>
<sequence length="370" mass="42332">MSYQLVYLPQSGNKNYWTINNSFTHKDDQHRFWAQLAQLCADFPGLKEKFPTRFANKRDDRFYIYTDDGQEVALLTSQLKNTETATSQSTTTPQPPTQLAVPPKGYYAIAARVGGILYYYSSKTGTNGAMIGAQDGIIRFWKQHELNKAIATVRNLCQNDKFLRRLPGLRPEMLTVINARTGTSVWPLNNVDQEAATPVEAESANQNAALLTEVKQLLSNHFDPAKHEGIHNDQGFRFDPPTVDLDQYDASKVFAALCYLIEALNQRPAVDELLNIYDKLILQDYLHTVELVDNQQIDGDAFVAAFHQMRQQRRKVKDLSILLDTIDQNINQTLLLRELLKHQSLRNQYHFRNRELGARLLSMIDTRDDQ</sequence>
<evidence type="ECO:0000313" key="2">
    <source>
        <dbReference type="Proteomes" id="UP000239920"/>
    </source>
</evidence>
<dbReference type="Proteomes" id="UP000239920">
    <property type="component" value="Unassembled WGS sequence"/>
</dbReference>
<dbReference type="EMBL" id="PNFV01000005">
    <property type="protein sequence ID" value="PMB82443.1"/>
    <property type="molecule type" value="Genomic_DNA"/>
</dbReference>
<dbReference type="OrthoDB" id="2326592at2"/>
<gene>
    <name evidence="1" type="ORF">CK797_05160</name>
</gene>
<evidence type="ECO:0000313" key="1">
    <source>
        <dbReference type="EMBL" id="PMB82443.1"/>
    </source>
</evidence>
<organism evidence="1 2">
    <name type="scientific">Limosilactobacillus pontis</name>
    <dbReference type="NCBI Taxonomy" id="35787"/>
    <lineage>
        <taxon>Bacteria</taxon>
        <taxon>Bacillati</taxon>
        <taxon>Bacillota</taxon>
        <taxon>Bacilli</taxon>
        <taxon>Lactobacillales</taxon>
        <taxon>Lactobacillaceae</taxon>
        <taxon>Limosilactobacillus</taxon>
    </lineage>
</organism>
<dbReference type="RefSeq" id="WP_104688692.1">
    <property type="nucleotide sequence ID" value="NZ_JBKTHY010000002.1"/>
</dbReference>
<protein>
    <submittedName>
        <fullName evidence="1">Uncharacterized protein</fullName>
    </submittedName>
</protein>
<comment type="caution">
    <text evidence="1">The sequence shown here is derived from an EMBL/GenBank/DDBJ whole genome shotgun (WGS) entry which is preliminary data.</text>
</comment>
<proteinExistence type="predicted"/>
<dbReference type="AlphaFoldDB" id="A0A2J6NM95"/>